<feature type="compositionally biased region" description="Basic residues" evidence="1">
    <location>
        <begin position="184"/>
        <end position="203"/>
    </location>
</feature>
<evidence type="ECO:0000313" key="3">
    <source>
        <dbReference type="Proteomes" id="UP001148786"/>
    </source>
</evidence>
<name>A0A9W8JZR4_9AGAR</name>
<feature type="region of interest" description="Disordered" evidence="1">
    <location>
        <begin position="769"/>
        <end position="824"/>
    </location>
</feature>
<proteinExistence type="predicted"/>
<dbReference type="OrthoDB" id="3070641at2759"/>
<evidence type="ECO:0000256" key="1">
    <source>
        <dbReference type="SAM" id="MobiDB-lite"/>
    </source>
</evidence>
<dbReference type="EMBL" id="JANKHO010001636">
    <property type="protein sequence ID" value="KAJ3500261.1"/>
    <property type="molecule type" value="Genomic_DNA"/>
</dbReference>
<reference evidence="2" key="1">
    <citation type="submission" date="2022-07" db="EMBL/GenBank/DDBJ databases">
        <title>Genome Sequence of Agrocybe chaxingu.</title>
        <authorList>
            <person name="Buettner E."/>
        </authorList>
    </citation>
    <scope>NUCLEOTIDE SEQUENCE</scope>
    <source>
        <strain evidence="2">MP-N11</strain>
    </source>
</reference>
<comment type="caution">
    <text evidence="2">The sequence shown here is derived from an EMBL/GenBank/DDBJ whole genome shotgun (WGS) entry which is preliminary data.</text>
</comment>
<feature type="compositionally biased region" description="Basic and acidic residues" evidence="1">
    <location>
        <begin position="406"/>
        <end position="415"/>
    </location>
</feature>
<dbReference type="Proteomes" id="UP001148786">
    <property type="component" value="Unassembled WGS sequence"/>
</dbReference>
<feature type="region of interest" description="Disordered" evidence="1">
    <location>
        <begin position="690"/>
        <end position="751"/>
    </location>
</feature>
<feature type="region of interest" description="Disordered" evidence="1">
    <location>
        <begin position="381"/>
        <end position="426"/>
    </location>
</feature>
<keyword evidence="3" id="KW-1185">Reference proteome</keyword>
<feature type="region of interest" description="Disordered" evidence="1">
    <location>
        <begin position="178"/>
        <end position="237"/>
    </location>
</feature>
<dbReference type="AlphaFoldDB" id="A0A9W8JZR4"/>
<feature type="region of interest" description="Disordered" evidence="1">
    <location>
        <begin position="76"/>
        <end position="95"/>
    </location>
</feature>
<feature type="compositionally biased region" description="Polar residues" evidence="1">
    <location>
        <begin position="740"/>
        <end position="751"/>
    </location>
</feature>
<evidence type="ECO:0000313" key="2">
    <source>
        <dbReference type="EMBL" id="KAJ3500261.1"/>
    </source>
</evidence>
<feature type="compositionally biased region" description="Basic and acidic residues" evidence="1">
    <location>
        <begin position="710"/>
        <end position="719"/>
    </location>
</feature>
<feature type="compositionally biased region" description="Polar residues" evidence="1">
    <location>
        <begin position="693"/>
        <end position="709"/>
    </location>
</feature>
<feature type="region of interest" description="Disordered" evidence="1">
    <location>
        <begin position="441"/>
        <end position="501"/>
    </location>
</feature>
<accession>A0A9W8JZR4</accession>
<organism evidence="2 3">
    <name type="scientific">Agrocybe chaxingu</name>
    <dbReference type="NCBI Taxonomy" id="84603"/>
    <lineage>
        <taxon>Eukaryota</taxon>
        <taxon>Fungi</taxon>
        <taxon>Dikarya</taxon>
        <taxon>Basidiomycota</taxon>
        <taxon>Agaricomycotina</taxon>
        <taxon>Agaricomycetes</taxon>
        <taxon>Agaricomycetidae</taxon>
        <taxon>Agaricales</taxon>
        <taxon>Agaricineae</taxon>
        <taxon>Strophariaceae</taxon>
        <taxon>Agrocybe</taxon>
    </lineage>
</organism>
<sequence length="834" mass="90303">MFDATLRYINLFILPNPKFSIPTSEMDPVYRMHPRTTDLDASYISQNTVNTVQALGPMSFSTPTKPAPAVTGANRAGVSFSLSPTPNRERAPTHRRNTVCAPYQDDGFDPFTSGHSGFSVSPLGRPFELPIGKENIPLTPPNANRVSSIKIVTPTDSPSPSMNRRLIQDIAALYSPKENTTKRFSTKKLTKTSKKKGKTKRKSAPPILALHDDPETRQTDGSPFLKKPQTSMLSPAKPPHIPIPPPVSTSPSAAIYALPQSHLISPTPSPPVLVRRNQNARPRPHSTSGSSFTSKLFELDLSPIVEDTQVFGDAPQVQIDVSIDTDEDSDPASALNSSGSSYGELLHDMTIDYFSLSQYGTPGRLEWGNDERSRWAVMSAHHPNQSTGDTAGPEDEDTNDWQGFNGHEEHRRSQGESDYEDALPDDSSLFIDMDIPELTLTVPTPELESSPELVDRRSPPPDPTSFLLPPQQAAPRPDHEPSPSVPSALAGAGRADYQRQDDHGGARITKMAMMVLEDIKPIRSPNELDPSLNDFRTPPSALPASSSRRTSAVDASLFGKTKANVLDDTYMNCKRTSYSDDMPGCATVTAQGEWTTDRTGTGLGETHSRRWSLLRGRSEARKSISACDSGEKKPMTGGRIWGRVSQLLGNLKMASRGRRSSRAGDTTQTVLTDAGTELDAESDRRAVHAGSCAGNTADVSTRDNNGTTPSRRENADIRDAGTTAIGLLGPPNRKRLSRSFGRSPNAVSNLGPSEPCSLSAIAPCDYESREPASVRPGDTSTGMNFVGFGVQSGDRRSTFETSGDGGGKAPEPRRRSFGFDMGSFGWKRRSTFGG</sequence>
<protein>
    <submittedName>
        <fullName evidence="2">Uncharacterized protein</fullName>
    </submittedName>
</protein>
<gene>
    <name evidence="2" type="ORF">NLJ89_g9877</name>
</gene>